<comment type="caution">
    <text evidence="2">The sequence shown here is derived from an EMBL/GenBank/DDBJ whole genome shotgun (WGS) entry which is preliminary data.</text>
</comment>
<organism evidence="2 3">
    <name type="scientific">Streptosporangium saharense</name>
    <dbReference type="NCBI Taxonomy" id="1706840"/>
    <lineage>
        <taxon>Bacteria</taxon>
        <taxon>Bacillati</taxon>
        <taxon>Actinomycetota</taxon>
        <taxon>Actinomycetes</taxon>
        <taxon>Streptosporangiales</taxon>
        <taxon>Streptosporangiaceae</taxon>
        <taxon>Streptosporangium</taxon>
    </lineage>
</organism>
<evidence type="ECO:0000259" key="1">
    <source>
        <dbReference type="Pfam" id="PF24098"/>
    </source>
</evidence>
<dbReference type="EMBL" id="JACHJP010000001">
    <property type="protein sequence ID" value="MBB4914441.1"/>
    <property type="molecule type" value="Genomic_DNA"/>
</dbReference>
<dbReference type="RefSeq" id="WP_184713099.1">
    <property type="nucleotide sequence ID" value="NZ_JACHJP010000001.1"/>
</dbReference>
<dbReference type="InterPro" id="IPR055804">
    <property type="entry name" value="DUF7380"/>
</dbReference>
<dbReference type="Pfam" id="PF24098">
    <property type="entry name" value="DUF7380"/>
    <property type="match status" value="1"/>
</dbReference>
<sequence>MQSTFSYVLTSNSSGFAQPGASLIPLDGESLFPRALRDADDEVRTLWVALTDVVSHPIAKARCADIVFILRLAKNNRDSAEKAARAYLAAVGGDLCRREQSLGLLRAWTLARSVGSTVLEAEVAAALLVMARDVVTRADDPYAAVPLLEALTAPGRKGQVLPTSAQANILLDRALATYTEPKVIAEVAALIRRRSADDPVRADHPAGSRLQPCLPKRISSLSR</sequence>
<name>A0A7W7QJY6_9ACTN</name>
<keyword evidence="3" id="KW-1185">Reference proteome</keyword>
<proteinExistence type="predicted"/>
<dbReference type="Proteomes" id="UP000552644">
    <property type="component" value="Unassembled WGS sequence"/>
</dbReference>
<feature type="domain" description="DUF7380" evidence="1">
    <location>
        <begin position="45"/>
        <end position="113"/>
    </location>
</feature>
<evidence type="ECO:0000313" key="2">
    <source>
        <dbReference type="EMBL" id="MBB4914441.1"/>
    </source>
</evidence>
<reference evidence="2 3" key="1">
    <citation type="submission" date="2020-08" db="EMBL/GenBank/DDBJ databases">
        <title>Genomic Encyclopedia of Type Strains, Phase III (KMG-III): the genomes of soil and plant-associated and newly described type strains.</title>
        <authorList>
            <person name="Whitman W."/>
        </authorList>
    </citation>
    <scope>NUCLEOTIDE SEQUENCE [LARGE SCALE GENOMIC DNA]</scope>
    <source>
        <strain evidence="2 3">CECT 8840</strain>
    </source>
</reference>
<evidence type="ECO:0000313" key="3">
    <source>
        <dbReference type="Proteomes" id="UP000552644"/>
    </source>
</evidence>
<gene>
    <name evidence="2" type="ORF">FHS44_001513</name>
</gene>
<protein>
    <recommendedName>
        <fullName evidence="1">DUF7380 domain-containing protein</fullName>
    </recommendedName>
</protein>
<accession>A0A7W7QJY6</accession>
<dbReference type="AlphaFoldDB" id="A0A7W7QJY6"/>